<dbReference type="Pfam" id="PF00063">
    <property type="entry name" value="Myosin_head"/>
    <property type="match status" value="1"/>
</dbReference>
<evidence type="ECO:0000256" key="5">
    <source>
        <dbReference type="PROSITE-ProRule" id="PRU00782"/>
    </source>
</evidence>
<feature type="region of interest" description="Disordered" evidence="6">
    <location>
        <begin position="917"/>
        <end position="936"/>
    </location>
</feature>
<comment type="similarity">
    <text evidence="5">Belongs to the TRAFAC class myosin-kinesin ATPase superfamily. Myosin family.</text>
</comment>
<evidence type="ECO:0000313" key="9">
    <source>
        <dbReference type="Proteomes" id="UP001295444"/>
    </source>
</evidence>
<feature type="region of interest" description="Disordered" evidence="6">
    <location>
        <begin position="790"/>
        <end position="822"/>
    </location>
</feature>
<dbReference type="InterPro" id="IPR036961">
    <property type="entry name" value="Kinesin_motor_dom_sf"/>
</dbReference>
<feature type="compositionally biased region" description="Basic and acidic residues" evidence="6">
    <location>
        <begin position="304"/>
        <end position="314"/>
    </location>
</feature>
<feature type="compositionally biased region" description="Basic and acidic residues" evidence="6">
    <location>
        <begin position="442"/>
        <end position="452"/>
    </location>
</feature>
<comment type="caution">
    <text evidence="5">Lacks conserved residue(s) required for the propagation of feature annotation.</text>
</comment>
<gene>
    <name evidence="8" type="ORF">PECUL_23A007319</name>
</gene>
<feature type="compositionally biased region" description="Basic and acidic residues" evidence="6">
    <location>
        <begin position="1038"/>
        <end position="1055"/>
    </location>
</feature>
<dbReference type="Proteomes" id="UP001295444">
    <property type="component" value="Chromosome 06"/>
</dbReference>
<feature type="compositionally biased region" description="Polar residues" evidence="6">
    <location>
        <begin position="163"/>
        <end position="175"/>
    </location>
</feature>
<organism evidence="8 9">
    <name type="scientific">Pelobates cultripes</name>
    <name type="common">Western spadefoot toad</name>
    <dbReference type="NCBI Taxonomy" id="61616"/>
    <lineage>
        <taxon>Eukaryota</taxon>
        <taxon>Metazoa</taxon>
        <taxon>Chordata</taxon>
        <taxon>Craniata</taxon>
        <taxon>Vertebrata</taxon>
        <taxon>Euteleostomi</taxon>
        <taxon>Amphibia</taxon>
        <taxon>Batrachia</taxon>
        <taxon>Anura</taxon>
        <taxon>Pelobatoidea</taxon>
        <taxon>Pelobatidae</taxon>
        <taxon>Pelobates</taxon>
    </lineage>
</organism>
<feature type="domain" description="Myosin motor" evidence="7">
    <location>
        <begin position="1260"/>
        <end position="1352"/>
    </location>
</feature>
<feature type="compositionally biased region" description="Acidic residues" evidence="6">
    <location>
        <begin position="706"/>
        <end position="727"/>
    </location>
</feature>
<feature type="compositionally biased region" description="Polar residues" evidence="6">
    <location>
        <begin position="113"/>
        <end position="131"/>
    </location>
</feature>
<dbReference type="InterPro" id="IPR027417">
    <property type="entry name" value="P-loop_NTPase"/>
</dbReference>
<feature type="compositionally biased region" description="Polar residues" evidence="6">
    <location>
        <begin position="790"/>
        <end position="818"/>
    </location>
</feature>
<keyword evidence="1" id="KW-0547">Nucleotide-binding</keyword>
<dbReference type="SUPFAM" id="SSF52540">
    <property type="entry name" value="P-loop containing nucleoside triphosphate hydrolases"/>
    <property type="match status" value="1"/>
</dbReference>
<dbReference type="PANTHER" id="PTHR22692:SF16">
    <property type="entry name" value="MYOSIN XVB"/>
    <property type="match status" value="1"/>
</dbReference>
<evidence type="ECO:0000256" key="2">
    <source>
        <dbReference type="ARBA" id="ARBA00022840"/>
    </source>
</evidence>
<feature type="compositionally biased region" description="Polar residues" evidence="6">
    <location>
        <begin position="924"/>
        <end position="933"/>
    </location>
</feature>
<dbReference type="GO" id="GO:0016459">
    <property type="term" value="C:myosin complex"/>
    <property type="evidence" value="ECO:0007669"/>
    <property type="project" value="UniProtKB-KW"/>
</dbReference>
<protein>
    <submittedName>
        <fullName evidence="8">Myosin XVB</fullName>
    </submittedName>
</protein>
<keyword evidence="5" id="KW-0009">Actin-binding</keyword>
<dbReference type="PROSITE" id="PS51456">
    <property type="entry name" value="MYOSIN_MOTOR"/>
    <property type="match status" value="1"/>
</dbReference>
<feature type="region of interest" description="Disordered" evidence="6">
    <location>
        <begin position="1"/>
        <end position="751"/>
    </location>
</feature>
<evidence type="ECO:0000256" key="6">
    <source>
        <dbReference type="SAM" id="MobiDB-lite"/>
    </source>
</evidence>
<dbReference type="EMBL" id="OW240917">
    <property type="protein sequence ID" value="CAH2302396.1"/>
    <property type="molecule type" value="Genomic_DNA"/>
</dbReference>
<feature type="compositionally biased region" description="Basic and acidic residues" evidence="6">
    <location>
        <begin position="61"/>
        <end position="89"/>
    </location>
</feature>
<dbReference type="Gene3D" id="3.40.850.10">
    <property type="entry name" value="Kinesin motor domain"/>
    <property type="match status" value="1"/>
</dbReference>
<sequence length="1352" mass="151438">MRHSKARASKKREENKKEKAKKNIVSQQDVRKGRKSVRSEIKQAEEKVQPKRKIRWSDGNSSKRESSAERGYKQSMEDLRKNPAKDEKGKKRSPSARGRLPATSEPESDHQENSYLSNCYSSPNYQQSTSSEEQETNIKEILVQKRERHKRNQKPTEAKTKAQLHTKTQGLSSVTLKKGRRTPEKAEEMDVHSPETGEAAILKTKTEEKLILLNSKTRKANISCRYKIEEPSPSITKSSKNGSSKVKSGRKSPPNSRNRSGDSSNFNTDTETPSTSKRQKATSSDTNVGRKMTSEIESGTDLQSDSKLKNETSSRSKAKKKSMHTTTSDEETLSSSKARRGIPTHTDTEITKNNADTGKTTNKTGNKSLCKTKKEGSSKTKAGDGDMPTTKIIEESPEDPLTKKKKNGHVKKESITMKTKRNSSLTKFCKTGDSGVSDQELSESKQKQKERNSMNIDNVENSKISCSSKSKEEHLPVSKESIQKREKRSQNGTKTNRSAKQATDTNSRVDMEAKSVKRKIMTSIKETNSTEEPSGVKANVPLLQKVHDMNVSSNDSESEITLSSKMEDNEKEDCSQDSSEEEVCEGTESVKSKIRKEQQQTESSDECGSSSGTSDKEESKNSKNIKQCGKKEEDEEDTEEQDKVTKKQKGTKVMNEEDEKTITEEEEVEKDSGSDDEMEKSENGEDVDKIENKEEVTSIKRQGSSESEENSSDDEDSNETSSSEEESEKQSNDEEAKHNNAKAELSGPIRKALPSGVKAKLLNIGLGTGSRDCTKNPQCGKGLVNLLKQPNNQKSEKTAASISGISDGRSGQPTNRLQEGTKENVETIRKQTHVFTAQTHIITNLCRKQREAREKLLSRATNDQILTLAEDKNDPEKCLEEDIKLEEQQSSYSNVSCQSSIIKKDGVEKCNVKQELEQKEHDNGQSSSGNHDTVQGKEGETNVASIQVASKSQKGAKATSSISTFRRVTGWIRRVPPKKSSLKERISSVAQAIGFTDWLMRTFRKRKKHRQCELKRRTAMRLLSTSRLVNQLNPAPTDKLKSDTATRDQQGEEKQLQVQKQVEIETVEMQQDPQPPAPKLAEPSEVEEATGTGSRPILRQVAKRSEEHSSPSAINFPKLRHTREVLDKTNSVQAQEPQLEDDVIVETQSTSTFESSSQDEEDIIQQSPSYEATTHVHWAQSIPGVGDPASWLSSETLLPRLTIENLSKWSMHQQVNHAKPAQPMQLPKNRWEAEDLTDDILQMNMHKKQVLAGEEYPDVEEVEDLSFLEDVCESAIFLCLKKRFHRDALYTRIGHMLLSVNPFKSMNTCNPDMASIYLDSKILETPPHIFAVVEEAYTISQNTECVPNILLR</sequence>
<evidence type="ECO:0000256" key="3">
    <source>
        <dbReference type="ARBA" id="ARBA00023123"/>
    </source>
</evidence>
<dbReference type="GO" id="GO:0003779">
    <property type="term" value="F:actin binding"/>
    <property type="evidence" value="ECO:0007669"/>
    <property type="project" value="UniProtKB-KW"/>
</dbReference>
<feature type="compositionally biased region" description="Acidic residues" evidence="6">
    <location>
        <begin position="656"/>
        <end position="679"/>
    </location>
</feature>
<evidence type="ECO:0000259" key="7">
    <source>
        <dbReference type="PROSITE" id="PS51456"/>
    </source>
</evidence>
<feature type="compositionally biased region" description="Basic and acidic residues" evidence="6">
    <location>
        <begin position="181"/>
        <end position="195"/>
    </location>
</feature>
<keyword evidence="3 5" id="KW-0518">Myosin</keyword>
<feature type="compositionally biased region" description="Polar residues" evidence="6">
    <location>
        <begin position="550"/>
        <end position="564"/>
    </location>
</feature>
<feature type="compositionally biased region" description="Low complexity" evidence="6">
    <location>
        <begin position="351"/>
        <end position="367"/>
    </location>
</feature>
<feature type="compositionally biased region" description="Basic and acidic residues" evidence="6">
    <location>
        <begin position="565"/>
        <end position="574"/>
    </location>
</feature>
<evidence type="ECO:0000256" key="1">
    <source>
        <dbReference type="ARBA" id="ARBA00022741"/>
    </source>
</evidence>
<proteinExistence type="inferred from homology"/>
<accession>A0AAD1WFH8</accession>
<feature type="compositionally biased region" description="Basic and acidic residues" evidence="6">
    <location>
        <begin position="372"/>
        <end position="384"/>
    </location>
</feature>
<keyword evidence="9" id="KW-1185">Reference proteome</keyword>
<dbReference type="GO" id="GO:0003774">
    <property type="term" value="F:cytoskeletal motor activity"/>
    <property type="evidence" value="ECO:0007669"/>
    <property type="project" value="InterPro"/>
</dbReference>
<feature type="compositionally biased region" description="Basic and acidic residues" evidence="6">
    <location>
        <begin position="728"/>
        <end position="738"/>
    </location>
</feature>
<evidence type="ECO:0000313" key="8">
    <source>
        <dbReference type="EMBL" id="CAH2302396.1"/>
    </source>
</evidence>
<feature type="compositionally biased region" description="Polar residues" evidence="6">
    <location>
        <begin position="253"/>
        <end position="287"/>
    </location>
</feature>
<reference evidence="8" key="1">
    <citation type="submission" date="2022-03" db="EMBL/GenBank/DDBJ databases">
        <authorList>
            <person name="Alioto T."/>
            <person name="Alioto T."/>
            <person name="Gomez Garrido J."/>
        </authorList>
    </citation>
    <scope>NUCLEOTIDE SEQUENCE</scope>
</reference>
<feature type="compositionally biased region" description="Basic and acidic residues" evidence="6">
    <location>
        <begin position="469"/>
        <end position="484"/>
    </location>
</feature>
<feature type="compositionally biased region" description="Basic and acidic residues" evidence="6">
    <location>
        <begin position="680"/>
        <end position="698"/>
    </location>
</feature>
<feature type="region of interest" description="Disordered" evidence="6">
    <location>
        <begin position="1027"/>
        <end position="1122"/>
    </location>
</feature>
<dbReference type="PANTHER" id="PTHR22692">
    <property type="entry name" value="MYOSIN VII, XV"/>
    <property type="match status" value="1"/>
</dbReference>
<feature type="compositionally biased region" description="Basic residues" evidence="6">
    <location>
        <begin position="1"/>
        <end position="10"/>
    </location>
</feature>
<feature type="compositionally biased region" description="Basic and acidic residues" evidence="6">
    <location>
        <begin position="136"/>
        <end position="145"/>
    </location>
</feature>
<dbReference type="InterPro" id="IPR001609">
    <property type="entry name" value="Myosin_head_motor_dom-like"/>
</dbReference>
<evidence type="ECO:0000256" key="4">
    <source>
        <dbReference type="ARBA" id="ARBA00023175"/>
    </source>
</evidence>
<keyword evidence="2" id="KW-0067">ATP-binding</keyword>
<name>A0AAD1WFH8_PELCU</name>
<keyword evidence="4" id="KW-0505">Motor protein</keyword>
<feature type="compositionally biased region" description="Polar residues" evidence="6">
    <location>
        <begin position="490"/>
        <end position="506"/>
    </location>
</feature>
<feature type="compositionally biased region" description="Basic and acidic residues" evidence="6">
    <location>
        <begin position="588"/>
        <end position="599"/>
    </location>
</feature>
<dbReference type="GO" id="GO:0005524">
    <property type="term" value="F:ATP binding"/>
    <property type="evidence" value="ECO:0007669"/>
    <property type="project" value="UniProtKB-KW"/>
</dbReference>
<dbReference type="InterPro" id="IPR051567">
    <property type="entry name" value="Unconventional_Myosin_ATPase"/>
</dbReference>
<feature type="compositionally biased region" description="Low complexity" evidence="6">
    <location>
        <begin position="237"/>
        <end position="246"/>
    </location>
</feature>
<feature type="compositionally biased region" description="Basic and acidic residues" evidence="6">
    <location>
        <begin position="37"/>
        <end position="49"/>
    </location>
</feature>